<comment type="caution">
    <text evidence="2">The sequence shown here is derived from an EMBL/GenBank/DDBJ whole genome shotgun (WGS) entry which is preliminary data.</text>
</comment>
<evidence type="ECO:0000256" key="1">
    <source>
        <dbReference type="SAM" id="MobiDB-lite"/>
    </source>
</evidence>
<dbReference type="Proteomes" id="UP000737171">
    <property type="component" value="Unassembled WGS sequence"/>
</dbReference>
<feature type="region of interest" description="Disordered" evidence="1">
    <location>
        <begin position="215"/>
        <end position="235"/>
    </location>
</feature>
<name>A0ABX2EPQ5_9BURK</name>
<dbReference type="RefSeq" id="WP_173130072.1">
    <property type="nucleotide sequence ID" value="NZ_JABRWJ010000009.1"/>
</dbReference>
<sequence length="235" mass="25416">MAATTADFRFEYAQSAGIGGADSRLEIDGDQATWYHEPPVAVIERGVIGVFRTQVSAAERQALAAAMPAGSTPGLRPGMPAQTARLKSAGQERVVALAPTDPAADRLKAEARKIIERARSRPYRALRIDLVQVEPPRVRIENVGSEPLVLPLDEQSLFVESSPTSPVEWQRAGARSWRRTFTIAPGGHADVDLPAVLPAARPRWVRAMFQRPAADSLEDVGGTASSRHVRLDAAR</sequence>
<evidence type="ECO:0000313" key="3">
    <source>
        <dbReference type="Proteomes" id="UP000737171"/>
    </source>
</evidence>
<accession>A0ABX2EPQ5</accession>
<evidence type="ECO:0000313" key="2">
    <source>
        <dbReference type="EMBL" id="NRF70598.1"/>
    </source>
</evidence>
<proteinExistence type="predicted"/>
<dbReference type="EMBL" id="JABRWJ010000009">
    <property type="protein sequence ID" value="NRF70598.1"/>
    <property type="molecule type" value="Genomic_DNA"/>
</dbReference>
<protein>
    <submittedName>
        <fullName evidence="2">Uncharacterized protein</fullName>
    </submittedName>
</protein>
<reference evidence="2 3" key="1">
    <citation type="submission" date="2020-05" db="EMBL/GenBank/DDBJ databases">
        <title>Aquincola sp. isolate from soil.</title>
        <authorList>
            <person name="Han J."/>
            <person name="Kim D.-U."/>
        </authorList>
    </citation>
    <scope>NUCLEOTIDE SEQUENCE [LARGE SCALE GENOMIC DNA]</scope>
    <source>
        <strain evidence="2 3">S2</strain>
    </source>
</reference>
<organism evidence="2 3">
    <name type="scientific">Pseudaquabacterium terrae</name>
    <dbReference type="NCBI Taxonomy" id="2732868"/>
    <lineage>
        <taxon>Bacteria</taxon>
        <taxon>Pseudomonadati</taxon>
        <taxon>Pseudomonadota</taxon>
        <taxon>Betaproteobacteria</taxon>
        <taxon>Burkholderiales</taxon>
        <taxon>Sphaerotilaceae</taxon>
        <taxon>Pseudaquabacterium</taxon>
    </lineage>
</organism>
<keyword evidence="3" id="KW-1185">Reference proteome</keyword>
<gene>
    <name evidence="2" type="ORF">HLB44_26695</name>
</gene>